<dbReference type="GO" id="GO:0008380">
    <property type="term" value="P:RNA splicing"/>
    <property type="evidence" value="ECO:0007669"/>
    <property type="project" value="InterPro"/>
</dbReference>
<reference evidence="4 5" key="1">
    <citation type="journal article" date="2021" name="Nat. Plants">
        <title>The Taxus genome provides insights into paclitaxel biosynthesis.</title>
        <authorList>
            <person name="Xiong X."/>
            <person name="Gou J."/>
            <person name="Liao Q."/>
            <person name="Li Y."/>
            <person name="Zhou Q."/>
            <person name="Bi G."/>
            <person name="Li C."/>
            <person name="Du R."/>
            <person name="Wang X."/>
            <person name="Sun T."/>
            <person name="Guo L."/>
            <person name="Liang H."/>
            <person name="Lu P."/>
            <person name="Wu Y."/>
            <person name="Zhang Z."/>
            <person name="Ro D.K."/>
            <person name="Shang Y."/>
            <person name="Huang S."/>
            <person name="Yan J."/>
        </authorList>
    </citation>
    <scope>NUCLEOTIDE SEQUENCE [LARGE SCALE GENOMIC DNA]</scope>
    <source>
        <strain evidence="4">Ta-2019</strain>
    </source>
</reference>
<proteinExistence type="predicted"/>
<dbReference type="InterPro" id="IPR044578">
    <property type="entry name" value="BIR6-like"/>
</dbReference>
<dbReference type="NCBIfam" id="TIGR00756">
    <property type="entry name" value="PPR"/>
    <property type="match status" value="3"/>
</dbReference>
<dbReference type="Pfam" id="PF13041">
    <property type="entry name" value="PPR_2"/>
    <property type="match status" value="1"/>
</dbReference>
<keyword evidence="3" id="KW-0175">Coiled coil</keyword>
<dbReference type="Pfam" id="PF01535">
    <property type="entry name" value="PPR"/>
    <property type="match status" value="1"/>
</dbReference>
<dbReference type="PROSITE" id="PS51375">
    <property type="entry name" value="PPR"/>
    <property type="match status" value="3"/>
</dbReference>
<feature type="coiled-coil region" evidence="3">
    <location>
        <begin position="9"/>
        <end position="36"/>
    </location>
</feature>
<keyword evidence="5" id="KW-1185">Reference proteome</keyword>
<gene>
    <name evidence="4" type="ORF">KI387_026127</name>
</gene>
<organism evidence="4 5">
    <name type="scientific">Taxus chinensis</name>
    <name type="common">Chinese yew</name>
    <name type="synonym">Taxus wallichiana var. chinensis</name>
    <dbReference type="NCBI Taxonomy" id="29808"/>
    <lineage>
        <taxon>Eukaryota</taxon>
        <taxon>Viridiplantae</taxon>
        <taxon>Streptophyta</taxon>
        <taxon>Embryophyta</taxon>
        <taxon>Tracheophyta</taxon>
        <taxon>Spermatophyta</taxon>
        <taxon>Pinopsida</taxon>
        <taxon>Pinidae</taxon>
        <taxon>Conifers II</taxon>
        <taxon>Cupressales</taxon>
        <taxon>Taxaceae</taxon>
        <taxon>Taxus</taxon>
    </lineage>
</organism>
<dbReference type="AlphaFoldDB" id="A0AA38L8A0"/>
<dbReference type="PANTHER" id="PTHR47003">
    <property type="entry name" value="OS01G0970900 PROTEIN"/>
    <property type="match status" value="1"/>
</dbReference>
<dbReference type="Proteomes" id="UP000824469">
    <property type="component" value="Unassembled WGS sequence"/>
</dbReference>
<feature type="non-terminal residue" evidence="4">
    <location>
        <position position="231"/>
    </location>
</feature>
<evidence type="ECO:0000313" key="5">
    <source>
        <dbReference type="Proteomes" id="UP000824469"/>
    </source>
</evidence>
<dbReference type="Gene3D" id="1.25.40.10">
    <property type="entry name" value="Tetratricopeptide repeat domain"/>
    <property type="match status" value="2"/>
</dbReference>
<keyword evidence="1" id="KW-0677">Repeat</keyword>
<evidence type="ECO:0000256" key="2">
    <source>
        <dbReference type="PROSITE-ProRule" id="PRU00708"/>
    </source>
</evidence>
<dbReference type="InterPro" id="IPR011990">
    <property type="entry name" value="TPR-like_helical_dom_sf"/>
</dbReference>
<feature type="repeat" description="PPR" evidence="2">
    <location>
        <begin position="99"/>
        <end position="133"/>
    </location>
</feature>
<evidence type="ECO:0000313" key="4">
    <source>
        <dbReference type="EMBL" id="KAH9311092.1"/>
    </source>
</evidence>
<evidence type="ECO:0000256" key="1">
    <source>
        <dbReference type="ARBA" id="ARBA00022737"/>
    </source>
</evidence>
<dbReference type="OMA" id="PHADRIC"/>
<evidence type="ECO:0008006" key="6">
    <source>
        <dbReference type="Google" id="ProtNLM"/>
    </source>
</evidence>
<accession>A0AA38L8A0</accession>
<dbReference type="InterPro" id="IPR002885">
    <property type="entry name" value="PPR_rpt"/>
</dbReference>
<comment type="caution">
    <text evidence="4">The sequence shown here is derived from an EMBL/GenBank/DDBJ whole genome shotgun (WGS) entry which is preliminary data.</text>
</comment>
<dbReference type="PANTHER" id="PTHR47003:SF11">
    <property type="entry name" value="PPR SUPERFAMILY PROTEIN"/>
    <property type="match status" value="1"/>
</dbReference>
<protein>
    <recommendedName>
        <fullName evidence="6">Pentatricopeptide repeat-containing protein</fullName>
    </recommendedName>
</protein>
<feature type="repeat" description="PPR" evidence="2">
    <location>
        <begin position="134"/>
        <end position="168"/>
    </location>
</feature>
<name>A0AA38L8A0_TAXCH</name>
<sequence>MIEKIDETMIRLEMQINSMTLNLQSKEEEVTLFKRELFDASNKEKSFQKFEKSTKDLDDCGVKVSEGLIEQVFKKFSTDWSSALGFFKWAGSQPGYRHTQEAYNTMVDILGKMKQFQEMWKLVEEMKLVGGLISLRTFTKVIRRYGGAEKWEEAIRAFNEMEEFGIEMDTAAMNVLLDVLCKEKTAEHVWDVFVDFKDKIPPDAHTFNALIHGWCKAKKFEEAEWTMEEMR</sequence>
<dbReference type="Pfam" id="PF12854">
    <property type="entry name" value="PPR_1"/>
    <property type="match status" value="1"/>
</dbReference>
<dbReference type="EMBL" id="JAHRHJ020000006">
    <property type="protein sequence ID" value="KAH9311092.1"/>
    <property type="molecule type" value="Genomic_DNA"/>
</dbReference>
<evidence type="ECO:0000256" key="3">
    <source>
        <dbReference type="SAM" id="Coils"/>
    </source>
</evidence>
<feature type="repeat" description="PPR" evidence="2">
    <location>
        <begin position="203"/>
        <end position="231"/>
    </location>
</feature>